<dbReference type="RefSeq" id="WP_305472476.1">
    <property type="nucleotide sequence ID" value="NZ_JAUYVT010000014.1"/>
</dbReference>
<proteinExistence type="predicted"/>
<dbReference type="Proteomes" id="UP001177212">
    <property type="component" value="Unassembled WGS sequence"/>
</dbReference>
<protein>
    <submittedName>
        <fullName evidence="1">Uncharacterized protein</fullName>
    </submittedName>
</protein>
<evidence type="ECO:0000313" key="1">
    <source>
        <dbReference type="EMBL" id="MDP2565753.1"/>
    </source>
</evidence>
<comment type="caution">
    <text evidence="1">The sequence shown here is derived from an EMBL/GenBank/DDBJ whole genome shotgun (WGS) entry which is preliminary data.</text>
</comment>
<keyword evidence="2" id="KW-1185">Reference proteome</keyword>
<dbReference type="EMBL" id="JAUYVT010000014">
    <property type="protein sequence ID" value="MDP2565753.1"/>
    <property type="molecule type" value="Genomic_DNA"/>
</dbReference>
<accession>A0ABT9FG41</accession>
<reference evidence="1" key="1">
    <citation type="submission" date="2023-07" db="EMBL/GenBank/DDBJ databases">
        <title>Genome content predicts the carbon catabolic preferences of heterotrophic bacteria.</title>
        <authorList>
            <person name="Gralka M."/>
        </authorList>
    </citation>
    <scope>NUCLEOTIDE SEQUENCE</scope>
    <source>
        <strain evidence="1">4G09</strain>
    </source>
</reference>
<organism evidence="1 2">
    <name type="scientific">Pseudoalteromonas marina</name>
    <dbReference type="NCBI Taxonomy" id="267375"/>
    <lineage>
        <taxon>Bacteria</taxon>
        <taxon>Pseudomonadati</taxon>
        <taxon>Pseudomonadota</taxon>
        <taxon>Gammaproteobacteria</taxon>
        <taxon>Alteromonadales</taxon>
        <taxon>Pseudoalteromonadaceae</taxon>
        <taxon>Pseudoalteromonas</taxon>
    </lineage>
</organism>
<sequence length="128" mass="14522">MIELINTRDIKVGMFIDLEYDSFVDPKATNPDYVRLPLAVSAVTKGRYTYRIAFECGEEIDVPIGHNFTTVKYRFGKMHVKYDCAGCKKVKMFGGFDHPTRYNGIAVCPDCDEQYCIDNKIDKSSGLS</sequence>
<name>A0ABT9FG41_9GAMM</name>
<gene>
    <name evidence="1" type="ORF">Q8W34_13995</name>
</gene>
<evidence type="ECO:0000313" key="2">
    <source>
        <dbReference type="Proteomes" id="UP001177212"/>
    </source>
</evidence>